<feature type="region of interest" description="Disordered" evidence="5">
    <location>
        <begin position="300"/>
        <end position="324"/>
    </location>
</feature>
<gene>
    <name evidence="7" type="ORF">CH63R_04648</name>
</gene>
<dbReference type="Proteomes" id="UP000092177">
    <property type="component" value="Chromosome 3"/>
</dbReference>
<keyword evidence="2 6" id="KW-0812">Transmembrane</keyword>
<dbReference type="AlphaFoldDB" id="A0A1B7YK70"/>
<proteinExistence type="predicted"/>
<feature type="transmembrane region" description="Helical" evidence="6">
    <location>
        <begin position="158"/>
        <end position="179"/>
    </location>
</feature>
<dbReference type="GO" id="GO:0022857">
    <property type="term" value="F:transmembrane transporter activity"/>
    <property type="evidence" value="ECO:0007669"/>
    <property type="project" value="TreeGrafter"/>
</dbReference>
<reference evidence="8" key="1">
    <citation type="journal article" date="2017" name="BMC Genomics">
        <title>Gapless genome assembly of Colletotrichum higginsianum reveals chromosome structure and association of transposable elements with secondary metabolite gene clusters.</title>
        <authorList>
            <person name="Dallery J.-F."/>
            <person name="Lapalu N."/>
            <person name="Zampounis A."/>
            <person name="Pigne S."/>
            <person name="Luyten I."/>
            <person name="Amselem J."/>
            <person name="Wittenberg A.H.J."/>
            <person name="Zhou S."/>
            <person name="de Queiroz M.V."/>
            <person name="Robin G.P."/>
            <person name="Auger A."/>
            <person name="Hainaut M."/>
            <person name="Henrissat B."/>
            <person name="Kim K.-T."/>
            <person name="Lee Y.-H."/>
            <person name="Lespinet O."/>
            <person name="Schwartz D.C."/>
            <person name="Thon M.R."/>
            <person name="O'Connell R.J."/>
        </authorList>
    </citation>
    <scope>NUCLEOTIDE SEQUENCE [LARGE SCALE GENOMIC DNA]</scope>
    <source>
        <strain evidence="8">IMI 349063</strain>
    </source>
</reference>
<evidence type="ECO:0000256" key="4">
    <source>
        <dbReference type="ARBA" id="ARBA00023136"/>
    </source>
</evidence>
<feature type="transmembrane region" description="Helical" evidence="6">
    <location>
        <begin position="235"/>
        <end position="255"/>
    </location>
</feature>
<evidence type="ECO:0000256" key="3">
    <source>
        <dbReference type="ARBA" id="ARBA00022989"/>
    </source>
</evidence>
<dbReference type="PANTHER" id="PTHR23507:SF1">
    <property type="entry name" value="FI18259P1-RELATED"/>
    <property type="match status" value="1"/>
</dbReference>
<keyword evidence="8" id="KW-1185">Reference proteome</keyword>
<dbReference type="PANTHER" id="PTHR23507">
    <property type="entry name" value="ZGC:174356"/>
    <property type="match status" value="1"/>
</dbReference>
<dbReference type="Gene3D" id="1.20.1250.20">
    <property type="entry name" value="MFS general substrate transporter like domains"/>
    <property type="match status" value="1"/>
</dbReference>
<protein>
    <recommendedName>
        <fullName evidence="9">Major facilitator superfamily transporter</fullName>
    </recommendedName>
</protein>
<evidence type="ECO:0000313" key="7">
    <source>
        <dbReference type="EMBL" id="OBR12352.1"/>
    </source>
</evidence>
<evidence type="ECO:0000256" key="1">
    <source>
        <dbReference type="ARBA" id="ARBA00004141"/>
    </source>
</evidence>
<keyword evidence="3 6" id="KW-1133">Transmembrane helix</keyword>
<dbReference type="KEGG" id="chig:CH63R_04648"/>
<evidence type="ECO:0000256" key="2">
    <source>
        <dbReference type="ARBA" id="ARBA00022692"/>
    </source>
</evidence>
<dbReference type="RefSeq" id="XP_018160869.1">
    <property type="nucleotide sequence ID" value="XM_018299623.1"/>
</dbReference>
<feature type="transmembrane region" description="Helical" evidence="6">
    <location>
        <begin position="419"/>
        <end position="440"/>
    </location>
</feature>
<feature type="transmembrane region" description="Helical" evidence="6">
    <location>
        <begin position="68"/>
        <end position="88"/>
    </location>
</feature>
<dbReference type="VEuPathDB" id="FungiDB:CH63R_04648"/>
<evidence type="ECO:0000256" key="5">
    <source>
        <dbReference type="SAM" id="MobiDB-lite"/>
    </source>
</evidence>
<dbReference type="GeneID" id="28863730"/>
<feature type="transmembrane region" description="Helical" evidence="6">
    <location>
        <begin position="32"/>
        <end position="56"/>
    </location>
</feature>
<evidence type="ECO:0000256" key="6">
    <source>
        <dbReference type="SAM" id="Phobius"/>
    </source>
</evidence>
<sequence>MAATAATAATTIYAHAFIMCKDPSSCQGSERSAYAGAVALAAGIANVGGILTLGPLQSAVRSNAKMGLFFWLISRGTSVAVLALAVVYRAMYLAFLGRIFEGFATDNLLHYNLGAIYVSVTEEGRFSRLIGTSLALFMVGMSLSPAIVSFLPNFFTSFVIALSVFVASIVYLALFVPMVSTWESPEDPRPGRDTRDGIADQKAKPFDLFRKAILVLRPLLYLWRDRRVALPGMALLLYNTTQAYLFPALMVYASLRYSFTGRENDCLISLAAGVSAIYLVVIFYILPKAKAWLGLGKPSKDAAGDGPAESPGSYREGSHRSKGATSTRHDFICAILSVSMQLLALPCIPFTTAGWQLFSLLAVISLGLAASSFIKSYGVSLAKKESAAVASLAMMESIGGLISAVVLGAVQTHAGEAMVFIWASALLGVSMAAMVLSEILRLRHSRS</sequence>
<feature type="transmembrane region" description="Helical" evidence="6">
    <location>
        <begin position="129"/>
        <end position="151"/>
    </location>
</feature>
<comment type="caution">
    <text evidence="7">The sequence shown here is derived from an EMBL/GenBank/DDBJ whole genome shotgun (WGS) entry which is preliminary data.</text>
</comment>
<feature type="transmembrane region" description="Helical" evidence="6">
    <location>
        <begin position="357"/>
        <end position="374"/>
    </location>
</feature>
<organism evidence="7 8">
    <name type="scientific">Colletotrichum higginsianum (strain IMI 349063)</name>
    <name type="common">Crucifer anthracnose fungus</name>
    <dbReference type="NCBI Taxonomy" id="759273"/>
    <lineage>
        <taxon>Eukaryota</taxon>
        <taxon>Fungi</taxon>
        <taxon>Dikarya</taxon>
        <taxon>Ascomycota</taxon>
        <taxon>Pezizomycotina</taxon>
        <taxon>Sordariomycetes</taxon>
        <taxon>Hypocreomycetidae</taxon>
        <taxon>Glomerellales</taxon>
        <taxon>Glomerellaceae</taxon>
        <taxon>Colletotrichum</taxon>
        <taxon>Colletotrichum destructivum species complex</taxon>
    </lineage>
</organism>
<feature type="transmembrane region" description="Helical" evidence="6">
    <location>
        <begin position="386"/>
        <end position="407"/>
    </location>
</feature>
<comment type="subcellular location">
    <subcellularLocation>
        <location evidence="1">Membrane</location>
        <topology evidence="1">Multi-pass membrane protein</topology>
    </subcellularLocation>
</comment>
<feature type="transmembrane region" description="Helical" evidence="6">
    <location>
        <begin position="267"/>
        <end position="286"/>
    </location>
</feature>
<dbReference type="SUPFAM" id="SSF103473">
    <property type="entry name" value="MFS general substrate transporter"/>
    <property type="match status" value="1"/>
</dbReference>
<accession>A0A1B7YK70</accession>
<keyword evidence="4 6" id="KW-0472">Membrane</keyword>
<name>A0A1B7YK70_COLHI</name>
<evidence type="ECO:0008006" key="9">
    <source>
        <dbReference type="Google" id="ProtNLM"/>
    </source>
</evidence>
<dbReference type="InterPro" id="IPR036259">
    <property type="entry name" value="MFS_trans_sf"/>
</dbReference>
<dbReference type="EMBL" id="LTAN01000003">
    <property type="protein sequence ID" value="OBR12352.1"/>
    <property type="molecule type" value="Genomic_DNA"/>
</dbReference>
<dbReference type="GO" id="GO:0016020">
    <property type="term" value="C:membrane"/>
    <property type="evidence" value="ECO:0007669"/>
    <property type="project" value="UniProtKB-SubCell"/>
</dbReference>
<evidence type="ECO:0000313" key="8">
    <source>
        <dbReference type="Proteomes" id="UP000092177"/>
    </source>
</evidence>